<dbReference type="GO" id="GO:0016787">
    <property type="term" value="F:hydrolase activity"/>
    <property type="evidence" value="ECO:0007669"/>
    <property type="project" value="InterPro"/>
</dbReference>
<dbReference type="InterPro" id="IPR029058">
    <property type="entry name" value="AB_hydrolase_fold"/>
</dbReference>
<sequence>MSTGKNQFPSPALPWKTKLVVTFFTGVTDFVRRSDDSINRTVMNLFNVRAKPNAKPVKGVIATDVTVDPTTDLWFRLYTPSDHLDNDTSLPVVVFFHGGGFSFLSADFIYYDLFCRRLARKIPAVVVSVNYRLSPENRYPAQYEDGFDTLKFLDSRSCEGFPSNADLSKCFVVGDSAGGNISHFMAMRFATEESKFRCVRVVGLIAIQPFFGGKERTDSEIRLERGPILTLPRTDWHWKVFLPIGSDRDHEACNVFGPKSSEILNIGAFPATMVVIGGFDPLQDWQRRYYEGLKRRVTSDKEVRLVEYPNAIHTFYLFTELPDSQLFITEMMVFIRKHSQETQR</sequence>
<dbReference type="InterPro" id="IPR013094">
    <property type="entry name" value="AB_hydrolase_3"/>
</dbReference>
<accession>A0AAP0HRD9</accession>
<dbReference type="PANTHER" id="PTHR23024:SF24">
    <property type="entry name" value="ALPHA_BETA HYDROLASE FOLD-3 DOMAIN-CONTAINING PROTEIN"/>
    <property type="match status" value="1"/>
</dbReference>
<evidence type="ECO:0000259" key="1">
    <source>
        <dbReference type="Pfam" id="PF07859"/>
    </source>
</evidence>
<dbReference type="InterPro" id="IPR050466">
    <property type="entry name" value="Carboxylest/Gibb_receptor"/>
</dbReference>
<comment type="caution">
    <text evidence="2">The sequence shown here is derived from an EMBL/GenBank/DDBJ whole genome shotgun (WGS) entry which is preliminary data.</text>
</comment>
<evidence type="ECO:0000313" key="3">
    <source>
        <dbReference type="Proteomes" id="UP001417504"/>
    </source>
</evidence>
<reference evidence="2 3" key="1">
    <citation type="submission" date="2024-01" db="EMBL/GenBank/DDBJ databases">
        <title>Genome assemblies of Stephania.</title>
        <authorList>
            <person name="Yang L."/>
        </authorList>
    </citation>
    <scope>NUCLEOTIDE SEQUENCE [LARGE SCALE GENOMIC DNA]</scope>
    <source>
        <strain evidence="2">QJT</strain>
        <tissue evidence="2">Leaf</tissue>
    </source>
</reference>
<gene>
    <name evidence="2" type="ORF">Sjap_021301</name>
</gene>
<dbReference type="AlphaFoldDB" id="A0AAP0HRD9"/>
<dbReference type="Proteomes" id="UP001417504">
    <property type="component" value="Unassembled WGS sequence"/>
</dbReference>
<evidence type="ECO:0000313" key="2">
    <source>
        <dbReference type="EMBL" id="KAK9095804.1"/>
    </source>
</evidence>
<organism evidence="2 3">
    <name type="scientific">Stephania japonica</name>
    <dbReference type="NCBI Taxonomy" id="461633"/>
    <lineage>
        <taxon>Eukaryota</taxon>
        <taxon>Viridiplantae</taxon>
        <taxon>Streptophyta</taxon>
        <taxon>Embryophyta</taxon>
        <taxon>Tracheophyta</taxon>
        <taxon>Spermatophyta</taxon>
        <taxon>Magnoliopsida</taxon>
        <taxon>Ranunculales</taxon>
        <taxon>Menispermaceae</taxon>
        <taxon>Menispermoideae</taxon>
        <taxon>Cissampelideae</taxon>
        <taxon>Stephania</taxon>
    </lineage>
</organism>
<keyword evidence="3" id="KW-1185">Reference proteome</keyword>
<feature type="domain" description="Alpha/beta hydrolase fold-3" evidence="1">
    <location>
        <begin position="93"/>
        <end position="316"/>
    </location>
</feature>
<dbReference type="EMBL" id="JBBNAE010000009">
    <property type="protein sequence ID" value="KAK9095804.1"/>
    <property type="molecule type" value="Genomic_DNA"/>
</dbReference>
<protein>
    <recommendedName>
        <fullName evidence="1">Alpha/beta hydrolase fold-3 domain-containing protein</fullName>
    </recommendedName>
</protein>
<dbReference type="Gene3D" id="3.40.50.1820">
    <property type="entry name" value="alpha/beta hydrolase"/>
    <property type="match status" value="1"/>
</dbReference>
<dbReference type="SUPFAM" id="SSF53474">
    <property type="entry name" value="alpha/beta-Hydrolases"/>
    <property type="match status" value="1"/>
</dbReference>
<dbReference type="Pfam" id="PF07859">
    <property type="entry name" value="Abhydrolase_3"/>
    <property type="match status" value="1"/>
</dbReference>
<proteinExistence type="predicted"/>
<name>A0AAP0HRD9_9MAGN</name>
<dbReference type="PANTHER" id="PTHR23024">
    <property type="entry name" value="ARYLACETAMIDE DEACETYLASE"/>
    <property type="match status" value="1"/>
</dbReference>